<comment type="caution">
    <text evidence="1">The sequence shown here is derived from an EMBL/GenBank/DDBJ whole genome shotgun (WGS) entry which is preliminary data.</text>
</comment>
<organism evidence="1 2">
    <name type="scientific">Candidatus Methanofastidiosum methylothiophilum</name>
    <dbReference type="NCBI Taxonomy" id="1705564"/>
    <lineage>
        <taxon>Archaea</taxon>
        <taxon>Methanobacteriati</taxon>
        <taxon>Methanobacteriota</taxon>
        <taxon>Stenosarchaea group</taxon>
        <taxon>Candidatus Methanofastidiosia</taxon>
        <taxon>Candidatus Methanofastidiosales</taxon>
        <taxon>Candidatus Methanofastidiosaceae</taxon>
        <taxon>Candidatus Methanofastidiosum</taxon>
    </lineage>
</organism>
<dbReference type="AlphaFoldDB" id="A0A150J582"/>
<name>A0A150J582_9EURY</name>
<dbReference type="Proteomes" id="UP000075578">
    <property type="component" value="Unassembled WGS sequence"/>
</dbReference>
<gene>
    <name evidence="1" type="ORF">AMQ74_00759</name>
</gene>
<proteinExistence type="predicted"/>
<dbReference type="EMBL" id="LNGD01000033">
    <property type="protein sequence ID" value="KYC52371.1"/>
    <property type="molecule type" value="Genomic_DNA"/>
</dbReference>
<protein>
    <recommendedName>
        <fullName evidence="3">dTDP-glucose 4,6-dehydratase</fullName>
    </recommendedName>
</protein>
<dbReference type="Pfam" id="PF11369">
    <property type="entry name" value="DUF3160"/>
    <property type="match status" value="1"/>
</dbReference>
<dbReference type="InterPro" id="IPR016626">
    <property type="entry name" value="UCP014897_arc"/>
</dbReference>
<reference evidence="1 2" key="1">
    <citation type="journal article" date="2016" name="ISME J.">
        <title>Chasing the elusive Euryarchaeota class WSA2: genomes reveal a uniquely fastidious methyl-reducing methanogen.</title>
        <authorList>
            <person name="Nobu M.K."/>
            <person name="Narihiro T."/>
            <person name="Kuroda K."/>
            <person name="Mei R."/>
            <person name="Liu W.T."/>
        </authorList>
    </citation>
    <scope>NUCLEOTIDE SEQUENCE [LARGE SCALE GENOMIC DNA]</scope>
    <source>
        <strain evidence="1">U1lsi0528_Bin089</strain>
    </source>
</reference>
<evidence type="ECO:0000313" key="1">
    <source>
        <dbReference type="EMBL" id="KYC52371.1"/>
    </source>
</evidence>
<dbReference type="SMART" id="SM01325">
    <property type="entry name" value="DUF3160"/>
    <property type="match status" value="1"/>
</dbReference>
<dbReference type="PROSITE" id="PS51257">
    <property type="entry name" value="PROKAR_LIPOPROTEIN"/>
    <property type="match status" value="1"/>
</dbReference>
<dbReference type="InterPro" id="IPR022601">
    <property type="entry name" value="DUF3160"/>
</dbReference>
<accession>A0A150J582</accession>
<sequence length="777" mass="89734">MKIQIISISLIITILLAGCSIGEIDMEKKKSEGLKDLELGNIKNENKDFYQYYTANPISIKVNAPQYTLPLNEKLITNYDEVKSKLRLNENELFSLGKNGFVIIKNSFNQKEENIVTPYEAIKSYGMPVFITTDSLLHVYHIQFDETLRQIEEREFYESIWEISKSLQEKSIQEYNSMDGDLKEASKRNVIFFSVALSLLSPKKDQICPYKEEWECNDYYFKKEDLVKYSFSIPNFAKQDVDRELKLIEKHEGFSESPLFVYIEDYSQYVPRGHYTRSEKLKNYFKALMWYGRMSMLLKGTDQVQKGAPCPDIPPCKALISTYDAKIQTIEASLIAYYLAQDSNLIQKWERIYNVTAFYVGFSDDLGPYEYVEVLSSVFNGKFNPTMLNDESLSKIKTKLAENSPPKIYGGTGNCNLLPPFSPEQADQCLEVTKGFRFMGQRFIPDSYMFSNLVGTYTGEYLGKENVEPFTMVFSGAGRKIRGFPRGLDVMYILGSERAKYHLDYLNDSNYKDYEVQTSLLKKEFDSFSSEDWNKNLYWSLLYSLKSLISEYGDGYPTFMQTEAWQDKELTTSLASWTELRHDTILYAKQSYTARETSAMPPEEEEKITGYVEPVPEFYNRLLALTKMTNKGLDDMGVLDDSSRYRLQNLEKILERLIDISKKELNGENLTEEDYRFIKDFGDELNGVIYSVEDDAKKTTIIADVHTEGNTGKVLEEGVGYVELIVVAYMTPNGKIFLGVGPVMTYYEFKHPMDDRLTDEKWRELLSSNPQNLQNGH</sequence>
<dbReference type="PATRIC" id="fig|1705564.3.peg.777"/>
<evidence type="ECO:0000313" key="2">
    <source>
        <dbReference type="Proteomes" id="UP000075578"/>
    </source>
</evidence>
<dbReference type="PIRSF" id="PIRSF014897">
    <property type="entry name" value="UCP014897"/>
    <property type="match status" value="1"/>
</dbReference>
<evidence type="ECO:0008006" key="3">
    <source>
        <dbReference type="Google" id="ProtNLM"/>
    </source>
</evidence>